<proteinExistence type="predicted"/>
<gene>
    <name evidence="1" type="ORF">AFUS01_LOCUS37975</name>
</gene>
<evidence type="ECO:0000313" key="2">
    <source>
        <dbReference type="Proteomes" id="UP000708208"/>
    </source>
</evidence>
<evidence type="ECO:0000313" key="1">
    <source>
        <dbReference type="EMBL" id="CAG7828022.1"/>
    </source>
</evidence>
<feature type="non-terminal residue" evidence="1">
    <location>
        <position position="1"/>
    </location>
</feature>
<comment type="caution">
    <text evidence="1">The sequence shown here is derived from an EMBL/GenBank/DDBJ whole genome shotgun (WGS) entry which is preliminary data.</text>
</comment>
<reference evidence="1" key="1">
    <citation type="submission" date="2021-06" db="EMBL/GenBank/DDBJ databases">
        <authorList>
            <person name="Hodson N. C."/>
            <person name="Mongue J. A."/>
            <person name="Jaron S. K."/>
        </authorList>
    </citation>
    <scope>NUCLEOTIDE SEQUENCE</scope>
</reference>
<accession>A0A8J2LAF1</accession>
<dbReference type="Proteomes" id="UP000708208">
    <property type="component" value="Unassembled WGS sequence"/>
</dbReference>
<keyword evidence="2" id="KW-1185">Reference proteome</keyword>
<name>A0A8J2LAF1_9HEXA</name>
<organism evidence="1 2">
    <name type="scientific">Allacma fusca</name>
    <dbReference type="NCBI Taxonomy" id="39272"/>
    <lineage>
        <taxon>Eukaryota</taxon>
        <taxon>Metazoa</taxon>
        <taxon>Ecdysozoa</taxon>
        <taxon>Arthropoda</taxon>
        <taxon>Hexapoda</taxon>
        <taxon>Collembola</taxon>
        <taxon>Symphypleona</taxon>
        <taxon>Sminthuridae</taxon>
        <taxon>Allacma</taxon>
    </lineage>
</organism>
<dbReference type="EMBL" id="CAJVCH010545832">
    <property type="protein sequence ID" value="CAG7828022.1"/>
    <property type="molecule type" value="Genomic_DNA"/>
</dbReference>
<sequence>NRGSKCELIR</sequence>
<protein>
    <submittedName>
        <fullName evidence="1">Uncharacterized protein</fullName>
    </submittedName>
</protein>